<dbReference type="InterPro" id="IPR000210">
    <property type="entry name" value="BTB/POZ_dom"/>
</dbReference>
<keyword evidence="2" id="KW-0963">Cytoplasm</keyword>
<organism evidence="4 5">
    <name type="scientific">Porites lobata</name>
    <dbReference type="NCBI Taxonomy" id="104759"/>
    <lineage>
        <taxon>Eukaryota</taxon>
        <taxon>Metazoa</taxon>
        <taxon>Cnidaria</taxon>
        <taxon>Anthozoa</taxon>
        <taxon>Hexacorallia</taxon>
        <taxon>Scleractinia</taxon>
        <taxon>Fungiina</taxon>
        <taxon>Poritidae</taxon>
        <taxon>Porites</taxon>
    </lineage>
</organism>
<sequence>MSLETNWQTTRPTIRERAKFMLNNDRLSDVKFVAANSNGKSGSKQVIPAHKFILSIGSPVFEAMFYGELAETKDTVELPDCDCESLLELFRYMYSDEVNLSGSNVMGVLYLAKKYIVPSLADKCTEYLQENMDPSNVFGILPSAQKYEEKALVDRCWKVIENQTGVALKSEGFETIERSLLEQVVARDILSIKEVSLFEAVDRWATKQCEKQSLTADGQIKRRILGEQIVKAIRFPVMRGEEFASDVVDTNILTSDETTGLFKYFLIQTPPVGFLTTRRRPCVIHRCERFQSQSGTWNYGGSRKDFLGFTVNKNIFLHGLCLFGSYGYSYTVTLEIKDTTSLRNCRFRHFNVRFFETTTENPKLTGLHSSRSLQPKQKHVKRTPCNKTMTRCEIPSLLNSLFLREDLCKILLFTVFQQARRDSIQARSFLHLYAFQLFKYKTLQVTKKARNFDVLLRFPQSNMSVETNWQTARPTIRERAKFMLNNDRLSDVKFVAANSNGESKQVIAAHKFILAIGSPVFEAMFYGELAETKDTIELPDCDNESLLELFRYVYSDEVNLSGSNVVGVLYLAKKYMVPSLTDECMEYLKEKLDPSNVFIILSFAQKYEDKTLVDRCWNVIDEQTEAAVNSDGFEMIDKSLLEGVIARDNLKITEVALFQAVVRWATKQCEKQGLVADGKVKRRIIGERAIKAIRFPLMTIEEFASVVIDTNLLTTEETNGLFKFFAIPRHSAPVEFPKNERRRPRIVRCERFGSVKGTWKYGLAKDYLSLTVDKDIKLLGISLFGSENNSYKVTLEVKNADNNTTMVSKSGTYPSNILPSKRHRYYGYEVLFDSAVLLKKNIRYNIEAFITGPASERGEKGFDTVKESGVTFTFSTIEGKLDSNGTSHSSGQFPEFLFSV</sequence>
<keyword evidence="5" id="KW-1185">Reference proteome</keyword>
<dbReference type="PANTHER" id="PTHR45774:SF3">
    <property type="entry name" value="BTB (POZ) DOMAIN-CONTAINING 2B-RELATED"/>
    <property type="match status" value="1"/>
</dbReference>
<feature type="domain" description="BTB" evidence="3">
    <location>
        <begin position="28"/>
        <end position="102"/>
    </location>
</feature>
<evidence type="ECO:0000313" key="5">
    <source>
        <dbReference type="Proteomes" id="UP001159405"/>
    </source>
</evidence>
<dbReference type="SMART" id="SM00875">
    <property type="entry name" value="BACK"/>
    <property type="match status" value="2"/>
</dbReference>
<dbReference type="Gene3D" id="1.25.40.420">
    <property type="match status" value="2"/>
</dbReference>
<dbReference type="SMART" id="SM00225">
    <property type="entry name" value="BTB"/>
    <property type="match status" value="2"/>
</dbReference>
<proteinExistence type="predicted"/>
<accession>A0ABN8NKA9</accession>
<dbReference type="PANTHER" id="PTHR45774">
    <property type="entry name" value="BTB/POZ DOMAIN-CONTAINING"/>
    <property type="match status" value="1"/>
</dbReference>
<dbReference type="InterPro" id="IPR011333">
    <property type="entry name" value="SKP1/BTB/POZ_sf"/>
</dbReference>
<dbReference type="Gene3D" id="3.30.710.10">
    <property type="entry name" value="Potassium Channel Kv1.1, Chain A"/>
    <property type="match status" value="2"/>
</dbReference>
<evidence type="ECO:0000313" key="4">
    <source>
        <dbReference type="EMBL" id="CAH3112791.1"/>
    </source>
</evidence>
<evidence type="ECO:0000256" key="2">
    <source>
        <dbReference type="ARBA" id="ARBA00022490"/>
    </source>
</evidence>
<comment type="subcellular location">
    <subcellularLocation>
        <location evidence="1">Cytoplasm</location>
    </subcellularLocation>
</comment>
<dbReference type="Pfam" id="PF07707">
    <property type="entry name" value="BACK"/>
    <property type="match status" value="2"/>
</dbReference>
<dbReference type="InterPro" id="IPR011705">
    <property type="entry name" value="BACK"/>
</dbReference>
<dbReference type="SUPFAM" id="SSF54695">
    <property type="entry name" value="POZ domain"/>
    <property type="match status" value="2"/>
</dbReference>
<name>A0ABN8NKA9_9CNID</name>
<dbReference type="EMBL" id="CALNXK010000025">
    <property type="protein sequence ID" value="CAH3112791.1"/>
    <property type="molecule type" value="Genomic_DNA"/>
</dbReference>
<gene>
    <name evidence="4" type="ORF">PLOB_00021486</name>
</gene>
<dbReference type="Gene3D" id="2.60.120.820">
    <property type="entry name" value="PHR domain"/>
    <property type="match status" value="2"/>
</dbReference>
<reference evidence="4 5" key="1">
    <citation type="submission" date="2022-05" db="EMBL/GenBank/DDBJ databases">
        <authorList>
            <consortium name="Genoscope - CEA"/>
            <person name="William W."/>
        </authorList>
    </citation>
    <scope>NUCLEOTIDE SEQUENCE [LARGE SCALE GENOMIC DNA]</scope>
</reference>
<dbReference type="PROSITE" id="PS50097">
    <property type="entry name" value="BTB"/>
    <property type="match status" value="2"/>
</dbReference>
<evidence type="ECO:0000256" key="1">
    <source>
        <dbReference type="ARBA" id="ARBA00004496"/>
    </source>
</evidence>
<protein>
    <recommendedName>
        <fullName evidence="3">BTB domain-containing protein</fullName>
    </recommendedName>
</protein>
<dbReference type="Pfam" id="PF08005">
    <property type="entry name" value="PHR"/>
    <property type="match status" value="2"/>
</dbReference>
<comment type="caution">
    <text evidence="4">The sequence shown here is derived from an EMBL/GenBank/DDBJ whole genome shotgun (WGS) entry which is preliminary data.</text>
</comment>
<evidence type="ECO:0000259" key="3">
    <source>
        <dbReference type="PROSITE" id="PS50097"/>
    </source>
</evidence>
<dbReference type="InterPro" id="IPR038648">
    <property type="entry name" value="PHR_sf"/>
</dbReference>
<dbReference type="Pfam" id="PF00651">
    <property type="entry name" value="BTB"/>
    <property type="match status" value="2"/>
</dbReference>
<feature type="domain" description="BTB" evidence="3">
    <location>
        <begin position="490"/>
        <end position="562"/>
    </location>
</feature>
<dbReference type="Proteomes" id="UP001159405">
    <property type="component" value="Unassembled WGS sequence"/>
</dbReference>
<dbReference type="InterPro" id="IPR012983">
    <property type="entry name" value="PHR"/>
</dbReference>